<evidence type="ECO:0000313" key="3">
    <source>
        <dbReference type="Proteomes" id="UP001501509"/>
    </source>
</evidence>
<reference evidence="2 3" key="1">
    <citation type="journal article" date="2019" name="Int. J. Syst. Evol. Microbiol.">
        <title>The Global Catalogue of Microorganisms (GCM) 10K type strain sequencing project: providing services to taxonomists for standard genome sequencing and annotation.</title>
        <authorList>
            <consortium name="The Broad Institute Genomics Platform"/>
            <consortium name="The Broad Institute Genome Sequencing Center for Infectious Disease"/>
            <person name="Wu L."/>
            <person name="Ma J."/>
        </authorList>
    </citation>
    <scope>NUCLEOTIDE SEQUENCE [LARGE SCALE GENOMIC DNA]</scope>
    <source>
        <strain evidence="2 3">JCM 6833</strain>
    </source>
</reference>
<sequence length="200" mass="21144">MNVIYDPETGLHLPSPDQDLPERLKILAALGLGAGLGPGPTGDAGAFATTELTAHFDAFAADLARAADLPYAMVNIVTDRQVFVGLHNPSGGDLPQVGRTMPRDYGYCPDVVDRKLPLVLPDVCAHPRFKGNPVVDKIGIRSYIGAPLIHEPTAIVLGTVCAVGPAARPQSAGRAAWTLITQHRDALMAFLTQHTGQPTN</sequence>
<evidence type="ECO:0000313" key="2">
    <source>
        <dbReference type="EMBL" id="GAA2626757.1"/>
    </source>
</evidence>
<dbReference type="Pfam" id="PF01590">
    <property type="entry name" value="GAF"/>
    <property type="match status" value="1"/>
</dbReference>
<dbReference type="InterPro" id="IPR029016">
    <property type="entry name" value="GAF-like_dom_sf"/>
</dbReference>
<proteinExistence type="predicted"/>
<protein>
    <recommendedName>
        <fullName evidence="1">GAF domain-containing protein</fullName>
    </recommendedName>
</protein>
<accession>A0ABN3QIC0</accession>
<organism evidence="2 3">
    <name type="scientific">Actinomadura fulvescens</name>
    <dbReference type="NCBI Taxonomy" id="46160"/>
    <lineage>
        <taxon>Bacteria</taxon>
        <taxon>Bacillati</taxon>
        <taxon>Actinomycetota</taxon>
        <taxon>Actinomycetes</taxon>
        <taxon>Streptosporangiales</taxon>
        <taxon>Thermomonosporaceae</taxon>
        <taxon>Actinomadura</taxon>
    </lineage>
</organism>
<gene>
    <name evidence="2" type="ORF">GCM10010411_74690</name>
</gene>
<dbReference type="EMBL" id="BAAATD010000013">
    <property type="protein sequence ID" value="GAA2626757.1"/>
    <property type="molecule type" value="Genomic_DNA"/>
</dbReference>
<dbReference type="Proteomes" id="UP001501509">
    <property type="component" value="Unassembled WGS sequence"/>
</dbReference>
<comment type="caution">
    <text evidence="2">The sequence shown here is derived from an EMBL/GenBank/DDBJ whole genome shotgun (WGS) entry which is preliminary data.</text>
</comment>
<dbReference type="RefSeq" id="WP_344547217.1">
    <property type="nucleotide sequence ID" value="NZ_BAAATD010000013.1"/>
</dbReference>
<dbReference type="PANTHER" id="PTHR43102">
    <property type="entry name" value="SLR1143 PROTEIN"/>
    <property type="match status" value="1"/>
</dbReference>
<name>A0ABN3QIC0_9ACTN</name>
<dbReference type="InterPro" id="IPR003018">
    <property type="entry name" value="GAF"/>
</dbReference>
<keyword evidence="3" id="KW-1185">Reference proteome</keyword>
<dbReference type="SUPFAM" id="SSF55781">
    <property type="entry name" value="GAF domain-like"/>
    <property type="match status" value="1"/>
</dbReference>
<dbReference type="Gene3D" id="3.30.450.40">
    <property type="match status" value="1"/>
</dbReference>
<dbReference type="PANTHER" id="PTHR43102:SF2">
    <property type="entry name" value="GAF DOMAIN-CONTAINING PROTEIN"/>
    <property type="match status" value="1"/>
</dbReference>
<evidence type="ECO:0000259" key="1">
    <source>
        <dbReference type="Pfam" id="PF01590"/>
    </source>
</evidence>
<feature type="domain" description="GAF" evidence="1">
    <location>
        <begin position="56"/>
        <end position="167"/>
    </location>
</feature>